<accession>A0ABD4EGC5</accession>
<reference evidence="3 4" key="1">
    <citation type="submission" date="2016-01" db="EMBL/GenBank/DDBJ databases">
        <authorList>
            <person name="Mitreva M."/>
            <person name="Pepin K.H."/>
            <person name="Mihindukulasuriya K.A."/>
            <person name="Fulton R."/>
            <person name="Fronick C."/>
            <person name="O'Laughlin M."/>
            <person name="Miner T."/>
            <person name="Herter B."/>
            <person name="Rosa B.A."/>
            <person name="Cordes M."/>
            <person name="Tomlinson C."/>
            <person name="Wollam A."/>
            <person name="Palsikar V.B."/>
            <person name="Mardis E.R."/>
            <person name="Wilson R.K."/>
        </authorList>
    </citation>
    <scope>NUCLEOTIDE SEQUENCE [LARGE SCALE GENOMIC DNA]</scope>
    <source>
        <strain evidence="3 4">MJR7738</strain>
    </source>
</reference>
<feature type="transmembrane region" description="Helical" evidence="1">
    <location>
        <begin position="12"/>
        <end position="32"/>
    </location>
</feature>
<evidence type="ECO:0000256" key="1">
    <source>
        <dbReference type="SAM" id="Phobius"/>
    </source>
</evidence>
<evidence type="ECO:0000313" key="3">
    <source>
        <dbReference type="EMBL" id="KXA38730.1"/>
    </source>
</evidence>
<dbReference type="Gene3D" id="3.30.310.160">
    <property type="entry name" value="YycH protein, domain 2"/>
    <property type="match status" value="1"/>
</dbReference>
<name>A0ABD4EGC5_STALU</name>
<dbReference type="AlphaFoldDB" id="A0ABD4EGC5"/>
<keyword evidence="1" id="KW-1133">Transmembrane helix</keyword>
<gene>
    <name evidence="3" type="ORF">HMPREF3225_01077</name>
</gene>
<comment type="caution">
    <text evidence="3">The sequence shown here is derived from an EMBL/GenBank/DDBJ whole genome shotgun (WGS) entry which is preliminary data.</text>
</comment>
<dbReference type="InterPro" id="IPR042274">
    <property type="entry name" value="YycH/YycI_2"/>
</dbReference>
<evidence type="ECO:0000313" key="4">
    <source>
        <dbReference type="Proteomes" id="UP000070063"/>
    </source>
</evidence>
<proteinExistence type="predicted"/>
<dbReference type="EMBL" id="LRQI01000040">
    <property type="protein sequence ID" value="KXA38730.1"/>
    <property type="molecule type" value="Genomic_DNA"/>
</dbReference>
<keyword evidence="1" id="KW-0812">Transmembrane</keyword>
<feature type="domain" description="Regulatory protein YycH" evidence="2">
    <location>
        <begin position="10"/>
        <end position="443"/>
    </location>
</feature>
<protein>
    <submittedName>
        <fullName evidence="3">YycH protein</fullName>
    </submittedName>
</protein>
<sequence length="448" mass="51412">MMVIGMSNRENIKSIILILLVLMSVVLTYMIWNFTPDLTHLDSTDSKKVSSKSIGKPMSAKEETVISPFQIIRKRGDDVKGIEGSKANILQMVEPLKKHKVKKVEKLHHDYNLTISELTNHYAVLDFTYDLPLNVYLGQVLDISAKIPKNFNFNRILIDKDPYDRLVLYAISKDRHDAIKLTMDAKAESFIKSLDQLEKGMTNYSEIITNKNTIDKATHVFAPKKPKEMMSYRMVFDTINVEVMNAILFDDSVIVRSGRGGATTYNNNTGVANYNNDSEKYHYRNLSEDESSSSDMETTIPSIFDYINSHGGFVNDDYRLFSTDNHNGQLTYQMFLNGHPTFSKQHLNQIQVTWGDKGIYDYQRALLRSSVPLEGKSCKLPSVESVRSSLANDPNVDFEKVTNITVGYKENDKPEQNDIEIQRNSEFMPKWYIEYDGEWYAYENGRLE</sequence>
<dbReference type="Proteomes" id="UP000070063">
    <property type="component" value="Unassembled WGS sequence"/>
</dbReference>
<organism evidence="3 4">
    <name type="scientific">Staphylococcus lugdunensis</name>
    <dbReference type="NCBI Taxonomy" id="28035"/>
    <lineage>
        <taxon>Bacteria</taxon>
        <taxon>Bacillati</taxon>
        <taxon>Bacillota</taxon>
        <taxon>Bacilli</taxon>
        <taxon>Bacillales</taxon>
        <taxon>Staphylococcaceae</taxon>
        <taxon>Staphylococcus</taxon>
    </lineage>
</organism>
<dbReference type="CDD" id="cd15787">
    <property type="entry name" value="YycH_N"/>
    <property type="match status" value="1"/>
</dbReference>
<keyword evidence="1" id="KW-0472">Membrane</keyword>
<dbReference type="InterPro" id="IPR009996">
    <property type="entry name" value="YycH"/>
</dbReference>
<evidence type="ECO:0000259" key="2">
    <source>
        <dbReference type="Pfam" id="PF07435"/>
    </source>
</evidence>
<dbReference type="Pfam" id="PF07435">
    <property type="entry name" value="YycH"/>
    <property type="match status" value="1"/>
</dbReference>